<feature type="compositionally biased region" description="Low complexity" evidence="1">
    <location>
        <begin position="202"/>
        <end position="217"/>
    </location>
</feature>
<evidence type="ECO:0000313" key="3">
    <source>
        <dbReference type="RefSeq" id="XP_072589725.1"/>
    </source>
</evidence>
<keyword evidence="2" id="KW-1185">Reference proteome</keyword>
<reference evidence="3" key="1">
    <citation type="submission" date="2025-08" db="UniProtKB">
        <authorList>
            <consortium name="RefSeq"/>
        </authorList>
    </citation>
    <scope>IDENTIFICATION</scope>
    <source>
        <tissue evidence="3">Cell line</tissue>
    </source>
</reference>
<feature type="region of interest" description="Disordered" evidence="1">
    <location>
        <begin position="1"/>
        <end position="45"/>
    </location>
</feature>
<organism evidence="2 3">
    <name type="scientific">Vulpes vulpes</name>
    <name type="common">Red fox</name>
    <dbReference type="NCBI Taxonomy" id="9627"/>
    <lineage>
        <taxon>Eukaryota</taxon>
        <taxon>Metazoa</taxon>
        <taxon>Chordata</taxon>
        <taxon>Craniata</taxon>
        <taxon>Vertebrata</taxon>
        <taxon>Euteleostomi</taxon>
        <taxon>Mammalia</taxon>
        <taxon>Eutheria</taxon>
        <taxon>Laurasiatheria</taxon>
        <taxon>Carnivora</taxon>
        <taxon>Caniformia</taxon>
        <taxon>Canidae</taxon>
        <taxon>Vulpes</taxon>
    </lineage>
</organism>
<dbReference type="Proteomes" id="UP001652641">
    <property type="component" value="Chromosome 13"/>
</dbReference>
<protein>
    <submittedName>
        <fullName evidence="3">Uncharacterized protein</fullName>
    </submittedName>
</protein>
<gene>
    <name evidence="3" type="primary">LOC140595035</name>
</gene>
<feature type="region of interest" description="Disordered" evidence="1">
    <location>
        <begin position="148"/>
        <end position="232"/>
    </location>
</feature>
<evidence type="ECO:0000313" key="2">
    <source>
        <dbReference type="Proteomes" id="UP001652641"/>
    </source>
</evidence>
<name>A0ABM4YHG4_VULVU</name>
<dbReference type="RefSeq" id="XP_072589725.1">
    <property type="nucleotide sequence ID" value="XM_072733624.1"/>
</dbReference>
<accession>A0ABM4YHG4</accession>
<sequence length="232" mass="24181">MSEVALPGGTRHKYTGGQEDPGQAGRVPASRTPPHSPEAALTRPTILGSTHIPRCRLAALPHLLPPASSAVPGLTAQSPQGAHALTHLGRIWGSPPARSALRSPGSSSTNALGLFLFLRLPSSPARRRDPGRHRKVSLSHLCSAALGSSEVKESGGPGLPLWPSGHQRSVQRPSPQSQSRPPEPPSSRARRGECEQQRCEWPAAGGSALPLSSSSPSSPGPPPAGPALLRRR</sequence>
<dbReference type="GeneID" id="140595035"/>
<proteinExistence type="predicted"/>
<evidence type="ECO:0000256" key="1">
    <source>
        <dbReference type="SAM" id="MobiDB-lite"/>
    </source>
</evidence>
<feature type="compositionally biased region" description="Low complexity" evidence="1">
    <location>
        <begin position="159"/>
        <end position="180"/>
    </location>
</feature>